<gene>
    <name evidence="17" type="ORF">RchiOBHm_Chr1g0357321</name>
</gene>
<dbReference type="InterPro" id="IPR001220">
    <property type="entry name" value="Legume_lectin_dom"/>
</dbReference>
<dbReference type="PROSITE" id="PS50011">
    <property type="entry name" value="PROTEIN_KINASE_DOM"/>
    <property type="match status" value="1"/>
</dbReference>
<dbReference type="FunFam" id="1.10.510.10:FF:000240">
    <property type="entry name" value="Lectin-domain containing receptor kinase A4.3"/>
    <property type="match status" value="1"/>
</dbReference>
<dbReference type="GO" id="GO:0002229">
    <property type="term" value="P:defense response to oomycetes"/>
    <property type="evidence" value="ECO:0007669"/>
    <property type="project" value="UniProtKB-ARBA"/>
</dbReference>
<keyword evidence="14" id="KW-0325">Glycoprotein</keyword>
<sequence length="355" mass="40158">MLSVLWRYQEDSKPVSGGSTNSLSYQINLRDVLPELVTIGFSASFGREKGIYVIISLEFNSILNSDERSKCNDVSSNNGEKKKHAFFIGVPPFTIGFAKDRRLGQGGSGQVYKGVLQDIGCAIAVKRIFADQCEHHEIIFLNEVKILSRLIHKNLVQFIGWCHEQGECLLVYAYMPNSSLDAHLFGCQATLQWDLSTKLGDFGIAKFVDPHLKARTTRVVGTFGYMPPSKFFKGRASKESDMFSFGVVALEIACSRQAYHDGEYHIPLFEWVWRLYLAGNLLDVADERLGMEFDPSEMQRLLIVGLFCTHPNNKERPRAGQVMKVLQLEAPLPQLSRERHHDHHQYNESLPSDLT</sequence>
<protein>
    <recommendedName>
        <fullName evidence="16">Protein kinase domain-containing protein</fullName>
    </recommendedName>
</protein>
<comment type="caution">
    <text evidence="17">The sequence shown here is derived from an EMBL/GenBank/DDBJ whole genome shotgun (WGS) entry which is preliminary data.</text>
</comment>
<dbReference type="Gene3D" id="1.10.510.10">
    <property type="entry name" value="Transferase(Phosphotransferase) domain 1"/>
    <property type="match status" value="1"/>
</dbReference>
<name>A0A2P6SHU3_ROSCH</name>
<dbReference type="PROSITE" id="PS00107">
    <property type="entry name" value="PROTEIN_KINASE_ATP"/>
    <property type="match status" value="1"/>
</dbReference>
<dbReference type="GO" id="GO:0004672">
    <property type="term" value="F:protein kinase activity"/>
    <property type="evidence" value="ECO:0007669"/>
    <property type="project" value="InterPro"/>
</dbReference>
<dbReference type="Pfam" id="PF00139">
    <property type="entry name" value="Lectin_legB"/>
    <property type="match status" value="1"/>
</dbReference>
<feature type="binding site" evidence="15">
    <location>
        <position position="126"/>
    </location>
    <ligand>
        <name>ATP</name>
        <dbReference type="ChEBI" id="CHEBI:30616"/>
    </ligand>
</feature>
<dbReference type="InterPro" id="IPR017441">
    <property type="entry name" value="Protein_kinase_ATP_BS"/>
</dbReference>
<dbReference type="GO" id="GO:0030246">
    <property type="term" value="F:carbohydrate binding"/>
    <property type="evidence" value="ECO:0007669"/>
    <property type="project" value="UniProtKB-KW"/>
</dbReference>
<dbReference type="EMBL" id="PDCK01000039">
    <property type="protein sequence ID" value="PRQ58262.1"/>
    <property type="molecule type" value="Genomic_DNA"/>
</dbReference>
<dbReference type="SUPFAM" id="SSF49899">
    <property type="entry name" value="Concanavalin A-like lectins/glucanases"/>
    <property type="match status" value="1"/>
</dbReference>
<accession>A0A2P6SHU3</accession>
<keyword evidence="11" id="KW-1133">Transmembrane helix</keyword>
<comment type="similarity">
    <text evidence="2">Belongs to the leguminous lectin family.</text>
</comment>
<evidence type="ECO:0000256" key="9">
    <source>
        <dbReference type="ARBA" id="ARBA00022741"/>
    </source>
</evidence>
<dbReference type="Gramene" id="PRQ58262">
    <property type="protein sequence ID" value="PRQ58262"/>
    <property type="gene ID" value="RchiOBHm_Chr1g0357321"/>
</dbReference>
<evidence type="ECO:0000313" key="18">
    <source>
        <dbReference type="Proteomes" id="UP000238479"/>
    </source>
</evidence>
<comment type="similarity">
    <text evidence="3">In the N-terminal section; belongs to the leguminous lectin family.</text>
</comment>
<evidence type="ECO:0000256" key="13">
    <source>
        <dbReference type="ARBA" id="ARBA00023170"/>
    </source>
</evidence>
<keyword evidence="5" id="KW-1003">Cell membrane</keyword>
<proteinExistence type="inferred from homology"/>
<dbReference type="PANTHER" id="PTHR27007">
    <property type="match status" value="1"/>
</dbReference>
<evidence type="ECO:0000256" key="2">
    <source>
        <dbReference type="ARBA" id="ARBA00007606"/>
    </source>
</evidence>
<evidence type="ECO:0000256" key="1">
    <source>
        <dbReference type="ARBA" id="ARBA00004251"/>
    </source>
</evidence>
<evidence type="ECO:0000256" key="8">
    <source>
        <dbReference type="ARBA" id="ARBA00022734"/>
    </source>
</evidence>
<evidence type="ECO:0000256" key="14">
    <source>
        <dbReference type="ARBA" id="ARBA00023180"/>
    </source>
</evidence>
<evidence type="ECO:0000259" key="16">
    <source>
        <dbReference type="PROSITE" id="PS50011"/>
    </source>
</evidence>
<keyword evidence="18" id="KW-1185">Reference proteome</keyword>
<dbReference type="GO" id="GO:0005524">
    <property type="term" value="F:ATP binding"/>
    <property type="evidence" value="ECO:0007669"/>
    <property type="project" value="UniProtKB-UniRule"/>
</dbReference>
<evidence type="ECO:0000256" key="12">
    <source>
        <dbReference type="ARBA" id="ARBA00023136"/>
    </source>
</evidence>
<reference evidence="17 18" key="1">
    <citation type="journal article" date="2018" name="Nat. Genet.">
        <title>The Rosa genome provides new insights in the design of modern roses.</title>
        <authorList>
            <person name="Bendahmane M."/>
        </authorList>
    </citation>
    <scope>NUCLEOTIDE SEQUENCE [LARGE SCALE GENOMIC DNA]</scope>
    <source>
        <strain evidence="18">cv. Old Blush</strain>
    </source>
</reference>
<evidence type="ECO:0000256" key="11">
    <source>
        <dbReference type="ARBA" id="ARBA00022989"/>
    </source>
</evidence>
<keyword evidence="8" id="KW-0430">Lectin</keyword>
<feature type="domain" description="Protein kinase" evidence="16">
    <location>
        <begin position="97"/>
        <end position="355"/>
    </location>
</feature>
<dbReference type="InterPro" id="IPR000719">
    <property type="entry name" value="Prot_kinase_dom"/>
</dbReference>
<dbReference type="Pfam" id="PF00069">
    <property type="entry name" value="Pkinase"/>
    <property type="match status" value="2"/>
</dbReference>
<dbReference type="GO" id="GO:0005886">
    <property type="term" value="C:plasma membrane"/>
    <property type="evidence" value="ECO:0007669"/>
    <property type="project" value="UniProtKB-SubCell"/>
</dbReference>
<dbReference type="SUPFAM" id="SSF56112">
    <property type="entry name" value="Protein kinase-like (PK-like)"/>
    <property type="match status" value="1"/>
</dbReference>
<dbReference type="OMA" id="HITWANP"/>
<dbReference type="InterPro" id="IPR050528">
    <property type="entry name" value="L-type_Lectin-RKs"/>
</dbReference>
<keyword evidence="7" id="KW-0732">Signal</keyword>
<evidence type="ECO:0000256" key="3">
    <source>
        <dbReference type="ARBA" id="ARBA00008536"/>
    </source>
</evidence>
<keyword evidence="10 15" id="KW-0067">ATP-binding</keyword>
<comment type="similarity">
    <text evidence="4">In the C-terminal section; belongs to the protein kinase superfamily. Ser/Thr protein kinase family.</text>
</comment>
<dbReference type="AlphaFoldDB" id="A0A2P6SHU3"/>
<evidence type="ECO:0000313" key="17">
    <source>
        <dbReference type="EMBL" id="PRQ58262.1"/>
    </source>
</evidence>
<comment type="subcellular location">
    <subcellularLocation>
        <location evidence="1">Cell membrane</location>
        <topology evidence="1">Single-pass type I membrane protein</topology>
    </subcellularLocation>
</comment>
<keyword evidence="12" id="KW-0472">Membrane</keyword>
<evidence type="ECO:0000256" key="10">
    <source>
        <dbReference type="ARBA" id="ARBA00022840"/>
    </source>
</evidence>
<organism evidence="17 18">
    <name type="scientific">Rosa chinensis</name>
    <name type="common">China rose</name>
    <dbReference type="NCBI Taxonomy" id="74649"/>
    <lineage>
        <taxon>Eukaryota</taxon>
        <taxon>Viridiplantae</taxon>
        <taxon>Streptophyta</taxon>
        <taxon>Embryophyta</taxon>
        <taxon>Tracheophyta</taxon>
        <taxon>Spermatophyta</taxon>
        <taxon>Magnoliopsida</taxon>
        <taxon>eudicotyledons</taxon>
        <taxon>Gunneridae</taxon>
        <taxon>Pentapetalae</taxon>
        <taxon>rosids</taxon>
        <taxon>fabids</taxon>
        <taxon>Rosales</taxon>
        <taxon>Rosaceae</taxon>
        <taxon>Rosoideae</taxon>
        <taxon>Rosoideae incertae sedis</taxon>
        <taxon>Rosa</taxon>
    </lineage>
</organism>
<dbReference type="InterPro" id="IPR013320">
    <property type="entry name" value="ConA-like_dom_sf"/>
</dbReference>
<evidence type="ECO:0000256" key="7">
    <source>
        <dbReference type="ARBA" id="ARBA00022729"/>
    </source>
</evidence>
<keyword evidence="9 15" id="KW-0547">Nucleotide-binding</keyword>
<evidence type="ECO:0000256" key="5">
    <source>
        <dbReference type="ARBA" id="ARBA00022475"/>
    </source>
</evidence>
<evidence type="ECO:0000256" key="4">
    <source>
        <dbReference type="ARBA" id="ARBA00010217"/>
    </source>
</evidence>
<keyword evidence="13" id="KW-0675">Receptor</keyword>
<evidence type="ECO:0000256" key="15">
    <source>
        <dbReference type="PROSITE-ProRule" id="PRU10141"/>
    </source>
</evidence>
<keyword evidence="17" id="KW-0808">Transferase</keyword>
<evidence type="ECO:0000256" key="6">
    <source>
        <dbReference type="ARBA" id="ARBA00022692"/>
    </source>
</evidence>
<keyword evidence="6" id="KW-0812">Transmembrane</keyword>
<dbReference type="InterPro" id="IPR011009">
    <property type="entry name" value="Kinase-like_dom_sf"/>
</dbReference>
<dbReference type="Gene3D" id="2.60.120.200">
    <property type="match status" value="1"/>
</dbReference>
<dbReference type="Gene3D" id="3.30.200.20">
    <property type="entry name" value="Phosphorylase Kinase, domain 1"/>
    <property type="match status" value="1"/>
</dbReference>
<dbReference type="Proteomes" id="UP000238479">
    <property type="component" value="Chromosome 1"/>
</dbReference>